<dbReference type="EMBL" id="JAJNEC010000005">
    <property type="protein sequence ID" value="MCD2423173.1"/>
    <property type="molecule type" value="Genomic_DNA"/>
</dbReference>
<dbReference type="RefSeq" id="WP_231004438.1">
    <property type="nucleotide sequence ID" value="NZ_JAJNEC010000005.1"/>
</dbReference>
<protein>
    <submittedName>
        <fullName evidence="3">Cupin domain-containing protein</fullName>
    </submittedName>
</protein>
<sequence>MPRKKNKVVSSNIPVSSYQWGAGCEAFVLSSNDHFSIKKERIPPGTGEQLHLHHKAIQFFYILKGTGSFEIDQTFFVVGSGQGIEILPGQQHRIFNQERESLEFLVCSHPLTEQDRLNL</sequence>
<evidence type="ECO:0000256" key="1">
    <source>
        <dbReference type="ARBA" id="ARBA00022723"/>
    </source>
</evidence>
<evidence type="ECO:0000313" key="3">
    <source>
        <dbReference type="EMBL" id="MCD2423173.1"/>
    </source>
</evidence>
<keyword evidence="4" id="KW-1185">Reference proteome</keyword>
<evidence type="ECO:0000259" key="2">
    <source>
        <dbReference type="Pfam" id="PF07883"/>
    </source>
</evidence>
<dbReference type="PANTHER" id="PTHR35848:SF9">
    <property type="entry name" value="SLL1358 PROTEIN"/>
    <property type="match status" value="1"/>
</dbReference>
<accession>A0ABS8PSD0</accession>
<dbReference type="InterPro" id="IPR014710">
    <property type="entry name" value="RmlC-like_jellyroll"/>
</dbReference>
<dbReference type="InterPro" id="IPR051610">
    <property type="entry name" value="GPI/OXD"/>
</dbReference>
<name>A0ABS8PSD0_9BACT</name>
<dbReference type="Proteomes" id="UP001199816">
    <property type="component" value="Unassembled WGS sequence"/>
</dbReference>
<organism evidence="3 4">
    <name type="scientific">Niabella pedocola</name>
    <dbReference type="NCBI Taxonomy" id="1752077"/>
    <lineage>
        <taxon>Bacteria</taxon>
        <taxon>Pseudomonadati</taxon>
        <taxon>Bacteroidota</taxon>
        <taxon>Chitinophagia</taxon>
        <taxon>Chitinophagales</taxon>
        <taxon>Chitinophagaceae</taxon>
        <taxon>Niabella</taxon>
    </lineage>
</organism>
<dbReference type="Pfam" id="PF07883">
    <property type="entry name" value="Cupin_2"/>
    <property type="match status" value="1"/>
</dbReference>
<dbReference type="PROSITE" id="PS51257">
    <property type="entry name" value="PROKAR_LIPOPROTEIN"/>
    <property type="match status" value="1"/>
</dbReference>
<gene>
    <name evidence="3" type="ORF">LQ567_10390</name>
</gene>
<dbReference type="SUPFAM" id="SSF51182">
    <property type="entry name" value="RmlC-like cupins"/>
    <property type="match status" value="1"/>
</dbReference>
<reference evidence="3 4" key="1">
    <citation type="submission" date="2021-11" db="EMBL/GenBank/DDBJ databases">
        <title>Genomic of Niabella pedocola.</title>
        <authorList>
            <person name="Wu T."/>
        </authorList>
    </citation>
    <scope>NUCLEOTIDE SEQUENCE [LARGE SCALE GENOMIC DNA]</scope>
    <source>
        <strain evidence="3 4">JCM 31011</strain>
    </source>
</reference>
<keyword evidence="1" id="KW-0479">Metal-binding</keyword>
<dbReference type="Gene3D" id="2.60.120.10">
    <property type="entry name" value="Jelly Rolls"/>
    <property type="match status" value="1"/>
</dbReference>
<dbReference type="InterPro" id="IPR013096">
    <property type="entry name" value="Cupin_2"/>
</dbReference>
<evidence type="ECO:0000313" key="4">
    <source>
        <dbReference type="Proteomes" id="UP001199816"/>
    </source>
</evidence>
<dbReference type="InterPro" id="IPR011051">
    <property type="entry name" value="RmlC_Cupin_sf"/>
</dbReference>
<comment type="caution">
    <text evidence="3">The sequence shown here is derived from an EMBL/GenBank/DDBJ whole genome shotgun (WGS) entry which is preliminary data.</text>
</comment>
<proteinExistence type="predicted"/>
<feature type="domain" description="Cupin type-2" evidence="2">
    <location>
        <begin position="40"/>
        <end position="106"/>
    </location>
</feature>
<dbReference type="PANTHER" id="PTHR35848">
    <property type="entry name" value="OXALATE-BINDING PROTEIN"/>
    <property type="match status" value="1"/>
</dbReference>